<keyword evidence="4 7" id="KW-0812">Transmembrane</keyword>
<evidence type="ECO:0000256" key="6">
    <source>
        <dbReference type="ARBA" id="ARBA00023136"/>
    </source>
</evidence>
<evidence type="ECO:0000256" key="8">
    <source>
        <dbReference type="SAM" id="Phobius"/>
    </source>
</evidence>
<gene>
    <name evidence="9" type="ORF">COB67_07780</name>
</gene>
<name>A0A2A4T376_9DELT</name>
<keyword evidence="7" id="KW-0813">Transport</keyword>
<evidence type="ECO:0000256" key="1">
    <source>
        <dbReference type="ARBA" id="ARBA00004162"/>
    </source>
</evidence>
<keyword evidence="3" id="KW-1003">Cell membrane</keyword>
<evidence type="ECO:0000256" key="4">
    <source>
        <dbReference type="ARBA" id="ARBA00022692"/>
    </source>
</evidence>
<dbReference type="Pfam" id="PF02472">
    <property type="entry name" value="ExbD"/>
    <property type="match status" value="1"/>
</dbReference>
<dbReference type="EMBL" id="NVSR01000049">
    <property type="protein sequence ID" value="PCI27781.1"/>
    <property type="molecule type" value="Genomic_DNA"/>
</dbReference>
<dbReference type="AlphaFoldDB" id="A0A2A4T376"/>
<evidence type="ECO:0000256" key="7">
    <source>
        <dbReference type="RuleBase" id="RU003879"/>
    </source>
</evidence>
<comment type="subcellular location">
    <subcellularLocation>
        <location evidence="1">Cell membrane</location>
        <topology evidence="1">Single-pass membrane protein</topology>
    </subcellularLocation>
    <subcellularLocation>
        <location evidence="7">Cell membrane</location>
        <topology evidence="7">Single-pass type II membrane protein</topology>
    </subcellularLocation>
</comment>
<evidence type="ECO:0000313" key="10">
    <source>
        <dbReference type="Proteomes" id="UP000218113"/>
    </source>
</evidence>
<accession>A0A2A4T376</accession>
<organism evidence="9 10">
    <name type="scientific">SAR324 cluster bacterium</name>
    <dbReference type="NCBI Taxonomy" id="2024889"/>
    <lineage>
        <taxon>Bacteria</taxon>
        <taxon>Deltaproteobacteria</taxon>
        <taxon>SAR324 cluster</taxon>
    </lineage>
</organism>
<evidence type="ECO:0000256" key="3">
    <source>
        <dbReference type="ARBA" id="ARBA00022475"/>
    </source>
</evidence>
<evidence type="ECO:0000313" key="9">
    <source>
        <dbReference type="EMBL" id="PCI27781.1"/>
    </source>
</evidence>
<comment type="similarity">
    <text evidence="2 7">Belongs to the ExbD/TolR family.</text>
</comment>
<sequence length="139" mass="15780">MLQPDKNSFEPISEINVTPFVDVLLVLLVIFMVTAPLFTKAIDVKLPEENLRSSAVKDARQFVITINRNGKFHIQGRRYSLENLKKIVVSWNERNPGKTAFIRADQRVRYGQITSLMVTLKNSGVQNLGLLVKDKLPKS</sequence>
<dbReference type="InterPro" id="IPR003400">
    <property type="entry name" value="ExbD"/>
</dbReference>
<comment type="caution">
    <text evidence="9">The sequence shown here is derived from an EMBL/GenBank/DDBJ whole genome shotgun (WGS) entry which is preliminary data.</text>
</comment>
<dbReference type="GO" id="GO:0005886">
    <property type="term" value="C:plasma membrane"/>
    <property type="evidence" value="ECO:0007669"/>
    <property type="project" value="UniProtKB-SubCell"/>
</dbReference>
<dbReference type="Proteomes" id="UP000218113">
    <property type="component" value="Unassembled WGS sequence"/>
</dbReference>
<dbReference type="PANTHER" id="PTHR30558">
    <property type="entry name" value="EXBD MEMBRANE COMPONENT OF PMF-DRIVEN MACROMOLECULE IMPORT SYSTEM"/>
    <property type="match status" value="1"/>
</dbReference>
<dbReference type="PANTHER" id="PTHR30558:SF7">
    <property type="entry name" value="TOL-PAL SYSTEM PROTEIN TOLR"/>
    <property type="match status" value="1"/>
</dbReference>
<dbReference type="GO" id="GO:0015031">
    <property type="term" value="P:protein transport"/>
    <property type="evidence" value="ECO:0007669"/>
    <property type="project" value="UniProtKB-KW"/>
</dbReference>
<evidence type="ECO:0000256" key="2">
    <source>
        <dbReference type="ARBA" id="ARBA00005811"/>
    </source>
</evidence>
<keyword evidence="6 8" id="KW-0472">Membrane</keyword>
<keyword evidence="7" id="KW-0653">Protein transport</keyword>
<dbReference type="GO" id="GO:0022857">
    <property type="term" value="F:transmembrane transporter activity"/>
    <property type="evidence" value="ECO:0007669"/>
    <property type="project" value="InterPro"/>
</dbReference>
<dbReference type="Gene3D" id="3.30.420.270">
    <property type="match status" value="1"/>
</dbReference>
<feature type="transmembrane region" description="Helical" evidence="8">
    <location>
        <begin position="20"/>
        <end position="38"/>
    </location>
</feature>
<reference evidence="10" key="1">
    <citation type="submission" date="2017-08" db="EMBL/GenBank/DDBJ databases">
        <title>A dynamic microbial community with high functional redundancy inhabits the cold, oxic subseafloor aquifer.</title>
        <authorList>
            <person name="Tully B.J."/>
            <person name="Wheat C.G."/>
            <person name="Glazer B.T."/>
            <person name="Huber J.A."/>
        </authorList>
    </citation>
    <scope>NUCLEOTIDE SEQUENCE [LARGE SCALE GENOMIC DNA]</scope>
</reference>
<evidence type="ECO:0000256" key="5">
    <source>
        <dbReference type="ARBA" id="ARBA00022989"/>
    </source>
</evidence>
<keyword evidence="5 8" id="KW-1133">Transmembrane helix</keyword>
<proteinExistence type="inferred from homology"/>
<protein>
    <submittedName>
        <fullName evidence="9">Protein TolR</fullName>
    </submittedName>
</protein>